<dbReference type="RefSeq" id="WP_110343914.1">
    <property type="nucleotide sequence ID" value="NZ_JBHVKT010000022.1"/>
</dbReference>
<gene>
    <name evidence="2" type="ORF">BA062_37000</name>
</gene>
<organism evidence="2 3">
    <name type="scientific">Prauserella flavalba</name>
    <dbReference type="NCBI Taxonomy" id="1477506"/>
    <lineage>
        <taxon>Bacteria</taxon>
        <taxon>Bacillati</taxon>
        <taxon>Actinomycetota</taxon>
        <taxon>Actinomycetes</taxon>
        <taxon>Pseudonocardiales</taxon>
        <taxon>Pseudonocardiaceae</taxon>
        <taxon>Prauserella</taxon>
    </lineage>
</organism>
<feature type="region of interest" description="Disordered" evidence="1">
    <location>
        <begin position="1"/>
        <end position="20"/>
    </location>
</feature>
<keyword evidence="3" id="KW-1185">Reference proteome</keyword>
<dbReference type="Proteomes" id="UP000247892">
    <property type="component" value="Unassembled WGS sequence"/>
</dbReference>
<evidence type="ECO:0000256" key="1">
    <source>
        <dbReference type="SAM" id="MobiDB-lite"/>
    </source>
</evidence>
<dbReference type="OrthoDB" id="3602296at2"/>
<evidence type="ECO:0000313" key="3">
    <source>
        <dbReference type="Proteomes" id="UP000247892"/>
    </source>
</evidence>
<evidence type="ECO:0000313" key="2">
    <source>
        <dbReference type="EMBL" id="PXY17751.1"/>
    </source>
</evidence>
<name>A0A318L9A6_9PSEU</name>
<accession>A0A318L9A6</accession>
<dbReference type="AlphaFoldDB" id="A0A318L9A6"/>
<reference evidence="2 3" key="1">
    <citation type="submission" date="2016-07" db="EMBL/GenBank/DDBJ databases">
        <title>Draft genome sequence of Prauserella sp. YIM 121212, isolated from alkaline soil.</title>
        <authorList>
            <person name="Ruckert C."/>
            <person name="Albersmeier A."/>
            <person name="Jiang C.-L."/>
            <person name="Jiang Y."/>
            <person name="Kalinowski J."/>
            <person name="Schneider O."/>
            <person name="Winkler A."/>
            <person name="Zotchev S.B."/>
        </authorList>
    </citation>
    <scope>NUCLEOTIDE SEQUENCE [LARGE SCALE GENOMIC DNA]</scope>
    <source>
        <strain evidence="2 3">YIM 121212</strain>
    </source>
</reference>
<proteinExistence type="predicted"/>
<comment type="caution">
    <text evidence="2">The sequence shown here is derived from an EMBL/GenBank/DDBJ whole genome shotgun (WGS) entry which is preliminary data.</text>
</comment>
<sequence length="286" mass="31140">MNHQTDHDPLAEARAEADRNRARADAAEGLAALRAASLAELAAYAEELRCQVADLTDDAHTLFKATPYPPDGLRYVTARMNRLADTMARAAAGYTGVRAKDMAYPRILDDLAAHGWAARPDHELDGTLPPIPSAELGERRGYRRGWVRDGHTLTLWFTGPHGLAYADSSERGRLFETTEVRAVITGESGATDRAPVTPGQPLDASYAQVAEFLHGMGWTGPADTYACDEHGIRCTTGPGVHATWTRPSNPQVELSVWGIGDEPAHARYWAGPITSLVQLARITRHR</sequence>
<protein>
    <submittedName>
        <fullName evidence="2">Uncharacterized protein</fullName>
    </submittedName>
</protein>
<dbReference type="EMBL" id="MASU01000024">
    <property type="protein sequence ID" value="PXY17751.1"/>
    <property type="molecule type" value="Genomic_DNA"/>
</dbReference>